<dbReference type="STRING" id="84035.SAMN05660742_115110"/>
<evidence type="ECO:0000313" key="3">
    <source>
        <dbReference type="Proteomes" id="UP000199662"/>
    </source>
</evidence>
<keyword evidence="1" id="KW-0812">Transmembrane</keyword>
<dbReference type="RefSeq" id="WP_091833185.1">
    <property type="nucleotide sequence ID" value="NZ_FNZK01000015.1"/>
</dbReference>
<feature type="transmembrane region" description="Helical" evidence="1">
    <location>
        <begin position="32"/>
        <end position="50"/>
    </location>
</feature>
<feature type="transmembrane region" description="Helical" evidence="1">
    <location>
        <begin position="57"/>
        <end position="78"/>
    </location>
</feature>
<name>A0A1H7B8V1_9FIRM</name>
<reference evidence="2 3" key="1">
    <citation type="submission" date="2016-10" db="EMBL/GenBank/DDBJ databases">
        <authorList>
            <person name="de Groot N.N."/>
        </authorList>
    </citation>
    <scope>NUCLEOTIDE SEQUENCE [LARGE SCALE GENOMIC DNA]</scope>
    <source>
        <strain evidence="2 3">DSM 2179</strain>
    </source>
</reference>
<feature type="transmembrane region" description="Helical" evidence="1">
    <location>
        <begin position="7"/>
        <end position="26"/>
    </location>
</feature>
<dbReference type="Proteomes" id="UP000199662">
    <property type="component" value="Unassembled WGS sequence"/>
</dbReference>
<organism evidence="2 3">
    <name type="scientific">Propionispira arboris</name>
    <dbReference type="NCBI Taxonomy" id="84035"/>
    <lineage>
        <taxon>Bacteria</taxon>
        <taxon>Bacillati</taxon>
        <taxon>Bacillota</taxon>
        <taxon>Negativicutes</taxon>
        <taxon>Selenomonadales</taxon>
        <taxon>Selenomonadaceae</taxon>
        <taxon>Propionispira</taxon>
    </lineage>
</organism>
<proteinExistence type="predicted"/>
<keyword evidence="3" id="KW-1185">Reference proteome</keyword>
<feature type="transmembrane region" description="Helical" evidence="1">
    <location>
        <begin position="90"/>
        <end position="110"/>
    </location>
</feature>
<feature type="transmembrane region" description="Helical" evidence="1">
    <location>
        <begin position="117"/>
        <end position="138"/>
    </location>
</feature>
<sequence>MNQRETVLTFLVAGLIAAIVCMVGYAVPVWDALIGCGILVFITLLGIWLAKIIPGKLPMVFWVSILAILSSTPISPVADFVKEYTTKVDFLAICTVVLSYAGLTVGKDIVMFKKMSWRIIVVALAVYTGTFICATFIAEIMLHLEGII</sequence>
<keyword evidence="1" id="KW-0472">Membrane</keyword>
<dbReference type="EMBL" id="FNZK01000015">
    <property type="protein sequence ID" value="SEJ74153.1"/>
    <property type="molecule type" value="Genomic_DNA"/>
</dbReference>
<accession>A0A1H7B8V1</accession>
<evidence type="ECO:0000313" key="2">
    <source>
        <dbReference type="EMBL" id="SEJ74153.1"/>
    </source>
</evidence>
<gene>
    <name evidence="2" type="ORF">SAMN05660742_115110</name>
</gene>
<keyword evidence="1" id="KW-1133">Transmembrane helix</keyword>
<evidence type="ECO:0000256" key="1">
    <source>
        <dbReference type="SAM" id="Phobius"/>
    </source>
</evidence>
<dbReference type="AlphaFoldDB" id="A0A1H7B8V1"/>
<protein>
    <submittedName>
        <fullName evidence="2">Uncharacterized protein</fullName>
    </submittedName>
</protein>